<reference evidence="3" key="1">
    <citation type="submission" date="2021-06" db="EMBL/GenBank/DDBJ databases">
        <authorList>
            <person name="Huq M.A."/>
        </authorList>
    </citation>
    <scope>NUCLEOTIDE SEQUENCE</scope>
    <source>
        <strain evidence="3">MAH-26</strain>
    </source>
</reference>
<dbReference type="Pfam" id="PF13392">
    <property type="entry name" value="HNH_3"/>
    <property type="match status" value="1"/>
</dbReference>
<dbReference type="GO" id="GO:0016788">
    <property type="term" value="F:hydrolase activity, acting on ester bonds"/>
    <property type="evidence" value="ECO:0007669"/>
    <property type="project" value="InterPro"/>
</dbReference>
<dbReference type="AlphaFoldDB" id="A0A9E2W7P1"/>
<keyword evidence="4" id="KW-1185">Reference proteome</keyword>
<dbReference type="GO" id="GO:0004519">
    <property type="term" value="F:endonuclease activity"/>
    <property type="evidence" value="ECO:0007669"/>
    <property type="project" value="UniProtKB-KW"/>
</dbReference>
<comment type="caution">
    <text evidence="3">The sequence shown here is derived from an EMBL/GenBank/DDBJ whole genome shotgun (WGS) entry which is preliminary data.</text>
</comment>
<keyword evidence="3" id="KW-0255">Endonuclease</keyword>
<dbReference type="Pfam" id="PF07463">
    <property type="entry name" value="NUMOD4"/>
    <property type="match status" value="1"/>
</dbReference>
<proteinExistence type="predicted"/>
<keyword evidence="3" id="KW-0378">Hydrolase</keyword>
<feature type="domain" description="NUMOD4" evidence="1">
    <location>
        <begin position="8"/>
        <end position="61"/>
    </location>
</feature>
<organism evidence="3 4">
    <name type="scientific">Pinibacter aurantiacus</name>
    <dbReference type="NCBI Taxonomy" id="2851599"/>
    <lineage>
        <taxon>Bacteria</taxon>
        <taxon>Pseudomonadati</taxon>
        <taxon>Bacteroidota</taxon>
        <taxon>Chitinophagia</taxon>
        <taxon>Chitinophagales</taxon>
        <taxon>Chitinophagaceae</taxon>
        <taxon>Pinibacter</taxon>
    </lineage>
</organism>
<evidence type="ECO:0000259" key="1">
    <source>
        <dbReference type="Pfam" id="PF07463"/>
    </source>
</evidence>
<dbReference type="RefSeq" id="WP_217790253.1">
    <property type="nucleotide sequence ID" value="NZ_JAHSPG010000002.1"/>
</dbReference>
<gene>
    <name evidence="3" type="ORF">KTO63_05650</name>
</gene>
<sequence length="186" mass="21402">MIKLLSGEEWKPLQFTGWKLLRRKYALSSHGRIASYTDKLQEDGKILTGSLTTGYKTLNLHRPDSNGTLYVHRELAKLFMKKPSPKHKYVIHVNHNKTDNSIKNLAWATLDEMIEHQQKSPAKLAYKKVQANRTNGLKLNATQVRSIKTILASKNRKLTIKQLADKYGVTEMTLYRIKSGENWARI</sequence>
<feature type="domain" description="HNH nuclease" evidence="2">
    <location>
        <begin position="83"/>
        <end position="109"/>
    </location>
</feature>
<evidence type="ECO:0000259" key="2">
    <source>
        <dbReference type="Pfam" id="PF13392"/>
    </source>
</evidence>
<keyword evidence="3" id="KW-0540">Nuclease</keyword>
<dbReference type="Proteomes" id="UP000812270">
    <property type="component" value="Unassembled WGS sequence"/>
</dbReference>
<dbReference type="InterPro" id="IPR010902">
    <property type="entry name" value="NUMOD4"/>
</dbReference>
<evidence type="ECO:0000313" key="3">
    <source>
        <dbReference type="EMBL" id="MBV4356627.1"/>
    </source>
</evidence>
<protein>
    <submittedName>
        <fullName evidence="3">HNH endonuclease</fullName>
    </submittedName>
</protein>
<name>A0A9E2W7P1_9BACT</name>
<evidence type="ECO:0000313" key="4">
    <source>
        <dbReference type="Proteomes" id="UP000812270"/>
    </source>
</evidence>
<dbReference type="EMBL" id="JAHSPG010000002">
    <property type="protein sequence ID" value="MBV4356627.1"/>
    <property type="molecule type" value="Genomic_DNA"/>
</dbReference>
<accession>A0A9E2W7P1</accession>
<dbReference type="InterPro" id="IPR003615">
    <property type="entry name" value="HNH_nuc"/>
</dbReference>